<dbReference type="Proteomes" id="UP000324222">
    <property type="component" value="Unassembled WGS sequence"/>
</dbReference>
<dbReference type="OrthoDB" id="6372320at2759"/>
<comment type="caution">
    <text evidence="2">The sequence shown here is derived from an EMBL/GenBank/DDBJ whole genome shotgun (WGS) entry which is preliminary data.</text>
</comment>
<accession>A0A5B7F0H3</accession>
<feature type="compositionally biased region" description="Polar residues" evidence="1">
    <location>
        <begin position="319"/>
        <end position="340"/>
    </location>
</feature>
<dbReference type="AlphaFoldDB" id="A0A5B7F0H3"/>
<evidence type="ECO:0000313" key="3">
    <source>
        <dbReference type="Proteomes" id="UP000324222"/>
    </source>
</evidence>
<feature type="compositionally biased region" description="Basic and acidic residues" evidence="1">
    <location>
        <begin position="297"/>
        <end position="318"/>
    </location>
</feature>
<evidence type="ECO:0000313" key="2">
    <source>
        <dbReference type="EMBL" id="MPC39235.1"/>
    </source>
</evidence>
<organism evidence="2 3">
    <name type="scientific">Portunus trituberculatus</name>
    <name type="common">Swimming crab</name>
    <name type="synonym">Neptunus trituberculatus</name>
    <dbReference type="NCBI Taxonomy" id="210409"/>
    <lineage>
        <taxon>Eukaryota</taxon>
        <taxon>Metazoa</taxon>
        <taxon>Ecdysozoa</taxon>
        <taxon>Arthropoda</taxon>
        <taxon>Crustacea</taxon>
        <taxon>Multicrustacea</taxon>
        <taxon>Malacostraca</taxon>
        <taxon>Eumalacostraca</taxon>
        <taxon>Eucarida</taxon>
        <taxon>Decapoda</taxon>
        <taxon>Pleocyemata</taxon>
        <taxon>Brachyura</taxon>
        <taxon>Eubrachyura</taxon>
        <taxon>Portunoidea</taxon>
        <taxon>Portunidae</taxon>
        <taxon>Portuninae</taxon>
        <taxon>Portunus</taxon>
    </lineage>
</organism>
<evidence type="ECO:0000256" key="1">
    <source>
        <dbReference type="SAM" id="MobiDB-lite"/>
    </source>
</evidence>
<name>A0A5B7F0H3_PORTR</name>
<feature type="region of interest" description="Disordered" evidence="1">
    <location>
        <begin position="210"/>
        <end position="242"/>
    </location>
</feature>
<feature type="region of interest" description="Disordered" evidence="1">
    <location>
        <begin position="542"/>
        <end position="568"/>
    </location>
</feature>
<protein>
    <submittedName>
        <fullName evidence="2">Uncharacterized protein</fullName>
    </submittedName>
</protein>
<feature type="compositionally biased region" description="Polar residues" evidence="1">
    <location>
        <begin position="224"/>
        <end position="238"/>
    </location>
</feature>
<proteinExistence type="predicted"/>
<feature type="compositionally biased region" description="Basic and acidic residues" evidence="1">
    <location>
        <begin position="657"/>
        <end position="668"/>
    </location>
</feature>
<feature type="compositionally biased region" description="Polar residues" evidence="1">
    <location>
        <begin position="669"/>
        <end position="678"/>
    </location>
</feature>
<reference evidence="2 3" key="1">
    <citation type="submission" date="2019-05" db="EMBL/GenBank/DDBJ databases">
        <title>Another draft genome of Portunus trituberculatus and its Hox gene families provides insights of decapod evolution.</title>
        <authorList>
            <person name="Jeong J.-H."/>
            <person name="Song I."/>
            <person name="Kim S."/>
            <person name="Choi T."/>
            <person name="Kim D."/>
            <person name="Ryu S."/>
            <person name="Kim W."/>
        </authorList>
    </citation>
    <scope>NUCLEOTIDE SEQUENCE [LARGE SCALE GENOMIC DNA]</scope>
    <source>
        <tissue evidence="2">Muscle</tissue>
    </source>
</reference>
<dbReference type="EMBL" id="VSRR010004302">
    <property type="protein sequence ID" value="MPC39235.1"/>
    <property type="molecule type" value="Genomic_DNA"/>
</dbReference>
<feature type="region of interest" description="Disordered" evidence="1">
    <location>
        <begin position="297"/>
        <end position="370"/>
    </location>
</feature>
<sequence>MLKVILTCSFFSPQNSPFGDSEETGDSDSDSTFTDLTAAGRAAAALPPGARHCNSLPRARKQIHQLSSSPLDLQLRACQVSQVVATPDGMIQRIPYLVRNPRQPPQSSSGELRHLTASAEELHPLIFSRDFTQLLSSADVRHLSYSGTELRLIPGTGTWPLASSSGELRLPLQSSGTLHSITTEEFRLLPSSSGSSPWDSQTTPIFNRLSPASQQMPYPEKTQHSPQIPVTESQSQSPCAELQPRSLATQPLLQAICTEPQTQSYCQELKLQQSFPETHNQGSNSMSLHLPSCPEVHAKAKRDETHSQTDFVDPHLRTDSSNTQSISCMRQTSSNPGKNKTTTDEPMDPTEPQVSLRELQPPSAPSGDVEPLLSTIELQPPPSFREPEQCSQFQTGSLLNAEHQRQPIILPVTCPLSPPSSQSQQYKAREAIETQFDFKMSHVKDSPSVGVNEIFEQSEDTFFPTIIKHDPVMFSGNQFPERYIESSPEGGSRGLLARKGSKKGKQVTFSGEEDMAVPVVSRVPPKTVSGKSDKRCAQLFSCMDLPPSGRTPKPHDTATPSPPTQQQLIGLPSQETADVYPHTSGTPTEALHKIINQQSEITTPSRTCRGHNQFSSTPGGDFRQSFMTSDLPHTLRKTSDLQSTHTSSVQPTLPASRLRETVTPECHESSQQQGHGPS</sequence>
<keyword evidence="3" id="KW-1185">Reference proteome</keyword>
<feature type="region of interest" description="Disordered" evidence="1">
    <location>
        <begin position="601"/>
        <end position="678"/>
    </location>
</feature>
<feature type="compositionally biased region" description="Polar residues" evidence="1">
    <location>
        <begin position="640"/>
        <end position="653"/>
    </location>
</feature>
<feature type="region of interest" description="Disordered" evidence="1">
    <location>
        <begin position="484"/>
        <end position="510"/>
    </location>
</feature>
<feature type="compositionally biased region" description="Polar residues" evidence="1">
    <location>
        <begin position="601"/>
        <end position="618"/>
    </location>
</feature>
<gene>
    <name evidence="2" type="ORF">E2C01_032765</name>
</gene>